<comment type="catalytic activity">
    <reaction evidence="1 5 6">
        <text>[protein]-peptidylproline (omega=180) = [protein]-peptidylproline (omega=0)</text>
        <dbReference type="Rhea" id="RHEA:16237"/>
        <dbReference type="Rhea" id="RHEA-COMP:10747"/>
        <dbReference type="Rhea" id="RHEA-COMP:10748"/>
        <dbReference type="ChEBI" id="CHEBI:83833"/>
        <dbReference type="ChEBI" id="CHEBI:83834"/>
        <dbReference type="EC" id="5.2.1.8"/>
    </reaction>
</comment>
<dbReference type="InterPro" id="IPR046357">
    <property type="entry name" value="PPIase_dom_sf"/>
</dbReference>
<evidence type="ECO:0000256" key="4">
    <source>
        <dbReference type="ARBA" id="ARBA00023235"/>
    </source>
</evidence>
<keyword evidence="3 5" id="KW-0697">Rotamase</keyword>
<reference evidence="8 9" key="1">
    <citation type="journal article" date="2009" name="PLoS ONE">
        <title>The complete genome of Teredinibacter turnerae T7901: an intracellular endosymbiont of marine wood-boring bivalves (shipworms).</title>
        <authorList>
            <person name="Yang J.C."/>
            <person name="Madupu R."/>
            <person name="Durkin A.S."/>
            <person name="Ekborg N.A."/>
            <person name="Pedamallu C.S."/>
            <person name="Hostetler J.B."/>
            <person name="Radune D."/>
            <person name="Toms B.S."/>
            <person name="Henrissat B."/>
            <person name="Coutinho P.M."/>
            <person name="Schwarz S."/>
            <person name="Field L."/>
            <person name="Trindade-Silva A.E."/>
            <person name="Soares C.A.G."/>
            <person name="Elshahawi S."/>
            <person name="Hanora A."/>
            <person name="Schmidt E.W."/>
            <person name="Haygood M.G."/>
            <person name="Posfai J."/>
            <person name="Benner J."/>
            <person name="Madinger C."/>
            <person name="Nove J."/>
            <person name="Anton B."/>
            <person name="Chaudhary K."/>
            <person name="Foster J."/>
            <person name="Holman A."/>
            <person name="Kumar S."/>
            <person name="Lessard P.A."/>
            <person name="Luyten Y.A."/>
            <person name="Slatko B."/>
            <person name="Wood N."/>
            <person name="Wu B."/>
            <person name="Teplitski M."/>
            <person name="Mougous J.D."/>
            <person name="Ward N."/>
            <person name="Eisen J.A."/>
            <person name="Badger J.H."/>
            <person name="Distel D.L."/>
        </authorList>
    </citation>
    <scope>NUCLEOTIDE SEQUENCE [LARGE SCALE GENOMIC DNA]</scope>
    <source>
        <strain evidence="9">ATCC 39867 / T7901</strain>
    </source>
</reference>
<dbReference type="OrthoDB" id="9814548at2"/>
<evidence type="ECO:0000256" key="6">
    <source>
        <dbReference type="RuleBase" id="RU003915"/>
    </source>
</evidence>
<evidence type="ECO:0000256" key="3">
    <source>
        <dbReference type="ARBA" id="ARBA00023110"/>
    </source>
</evidence>
<dbReference type="InterPro" id="IPR000774">
    <property type="entry name" value="PPIase_FKBP_N"/>
</dbReference>
<dbReference type="GO" id="GO:0003755">
    <property type="term" value="F:peptidyl-prolyl cis-trans isomerase activity"/>
    <property type="evidence" value="ECO:0007669"/>
    <property type="project" value="UniProtKB-UniRule"/>
</dbReference>
<keyword evidence="9" id="KW-1185">Reference proteome</keyword>
<dbReference type="RefSeq" id="WP_015819527.1">
    <property type="nucleotide sequence ID" value="NC_012997.1"/>
</dbReference>
<dbReference type="HOGENOM" id="CLU_013615_0_1_6"/>
<feature type="domain" description="PPIase FKBP-type" evidence="7">
    <location>
        <begin position="148"/>
        <end position="240"/>
    </location>
</feature>
<dbReference type="Gene3D" id="3.10.50.40">
    <property type="match status" value="1"/>
</dbReference>
<dbReference type="eggNOG" id="COG0545">
    <property type="taxonomic scope" value="Bacteria"/>
</dbReference>
<dbReference type="AlphaFoldDB" id="C5BLN3"/>
<dbReference type="PROSITE" id="PS50059">
    <property type="entry name" value="FKBP_PPIASE"/>
    <property type="match status" value="1"/>
</dbReference>
<dbReference type="STRING" id="377629.TERTU_0257"/>
<sequence>MTKTQFLAVAATTLILAGCKEAAQPEKEVKVETLPEKVSYLLGFNMASQAKQNDFEINPDVMALAIQEVNAGGEPRFSDEEMQATMRAFQTEQNAKRQEKVNTLIEKNSAAATAFLEENAKKEGVVQTESGLQYKILEKGDGPIPTAKDMVLAHYRGTTLDGKEFDSSYKRGEPATFPVSGLIPGWVEALQIMPVGSKWELYIPGDLAYGPGGKMNPATREYDIEPNALLIFELELLDINPEEKAAAEEKAAE</sequence>
<dbReference type="InterPro" id="IPR036944">
    <property type="entry name" value="PPIase_FKBP_N_sf"/>
</dbReference>
<name>C5BLN3_TERTT</name>
<dbReference type="InterPro" id="IPR001179">
    <property type="entry name" value="PPIase_FKBP_dom"/>
</dbReference>
<dbReference type="PANTHER" id="PTHR43811:SF19">
    <property type="entry name" value="39 KDA FK506-BINDING NUCLEAR PROTEIN"/>
    <property type="match status" value="1"/>
</dbReference>
<dbReference type="EMBL" id="CP001614">
    <property type="protein sequence ID" value="ACR13413.1"/>
    <property type="molecule type" value="Genomic_DNA"/>
</dbReference>
<evidence type="ECO:0000313" key="9">
    <source>
        <dbReference type="Proteomes" id="UP000009080"/>
    </source>
</evidence>
<dbReference type="PROSITE" id="PS51257">
    <property type="entry name" value="PROKAR_LIPOPROTEIN"/>
    <property type="match status" value="1"/>
</dbReference>
<accession>C5BLN3</accession>
<dbReference type="Pfam" id="PF01346">
    <property type="entry name" value="FKBP_N"/>
    <property type="match status" value="1"/>
</dbReference>
<evidence type="ECO:0000256" key="5">
    <source>
        <dbReference type="PROSITE-ProRule" id="PRU00277"/>
    </source>
</evidence>
<keyword evidence="4 5" id="KW-0413">Isomerase</keyword>
<dbReference type="KEGG" id="ttu:TERTU_0257"/>
<proteinExistence type="inferred from homology"/>
<dbReference type="GO" id="GO:0006457">
    <property type="term" value="P:protein folding"/>
    <property type="evidence" value="ECO:0007669"/>
    <property type="project" value="InterPro"/>
</dbReference>
<evidence type="ECO:0000256" key="2">
    <source>
        <dbReference type="ARBA" id="ARBA00006577"/>
    </source>
</evidence>
<evidence type="ECO:0000313" key="8">
    <source>
        <dbReference type="EMBL" id="ACR13413.1"/>
    </source>
</evidence>
<dbReference type="Gene3D" id="1.10.287.460">
    <property type="entry name" value="Peptidyl-prolyl cis-trans isomerase, FKBP-type, N-terminal domain"/>
    <property type="match status" value="1"/>
</dbReference>
<evidence type="ECO:0000256" key="1">
    <source>
        <dbReference type="ARBA" id="ARBA00000971"/>
    </source>
</evidence>
<dbReference type="Pfam" id="PF00254">
    <property type="entry name" value="FKBP_C"/>
    <property type="match status" value="1"/>
</dbReference>
<dbReference type="PANTHER" id="PTHR43811">
    <property type="entry name" value="FKBP-TYPE PEPTIDYL-PROLYL CIS-TRANS ISOMERASE FKPA"/>
    <property type="match status" value="1"/>
</dbReference>
<dbReference type="EC" id="5.2.1.8" evidence="6"/>
<dbReference type="Proteomes" id="UP000009080">
    <property type="component" value="Chromosome"/>
</dbReference>
<organism evidence="8 9">
    <name type="scientific">Teredinibacter turnerae (strain ATCC 39867 / T7901)</name>
    <dbReference type="NCBI Taxonomy" id="377629"/>
    <lineage>
        <taxon>Bacteria</taxon>
        <taxon>Pseudomonadati</taxon>
        <taxon>Pseudomonadota</taxon>
        <taxon>Gammaproteobacteria</taxon>
        <taxon>Cellvibrionales</taxon>
        <taxon>Cellvibrionaceae</taxon>
        <taxon>Teredinibacter</taxon>
    </lineage>
</organism>
<evidence type="ECO:0000259" key="7">
    <source>
        <dbReference type="PROSITE" id="PS50059"/>
    </source>
</evidence>
<comment type="similarity">
    <text evidence="2 6">Belongs to the FKBP-type PPIase family.</text>
</comment>
<dbReference type="SUPFAM" id="SSF54534">
    <property type="entry name" value="FKBP-like"/>
    <property type="match status" value="1"/>
</dbReference>
<gene>
    <name evidence="8" type="primary">mip</name>
    <name evidence="8" type="ordered locus">TERTU_0257</name>
</gene>
<protein>
    <recommendedName>
        <fullName evidence="6">Peptidyl-prolyl cis-trans isomerase</fullName>
        <ecNumber evidence="6">5.2.1.8</ecNumber>
    </recommendedName>
</protein>